<feature type="domain" description="Major facilitator superfamily (MFS) profile" evidence="8">
    <location>
        <begin position="30"/>
        <end position="254"/>
    </location>
</feature>
<evidence type="ECO:0000313" key="10">
    <source>
        <dbReference type="WBParaSite" id="ACRNAN_scaffold1406.g11700.t2"/>
    </source>
</evidence>
<sequence length="254" mass="27133">MVQVNTVVSAESGIPQPKHEPKLGSFIYMLSTMAVIGGFLFGYDTGIVSAAMLYVPKNNGMKPMDDVWKEIIVSVTPGVAGIGSLVAGVSSDHFGRKKIIVGASIIFTIGALICGVAFDKWVLLIGRILLGFAIGFASMIVPVYVSEASPANIRGFLVTGFQFMITFGLVAANVFSGVFSYIDPTKIGFASMIVPIYVSEASPANIRGRLVTGFQFMITFGLVAANIIAGGLSYIDPENLGWRLCFYDYPNLCL</sequence>
<dbReference type="InterPro" id="IPR036259">
    <property type="entry name" value="MFS_trans_sf"/>
</dbReference>
<evidence type="ECO:0000256" key="2">
    <source>
        <dbReference type="ARBA" id="ARBA00010992"/>
    </source>
</evidence>
<dbReference type="Pfam" id="PF00083">
    <property type="entry name" value="Sugar_tr"/>
    <property type="match status" value="2"/>
</dbReference>
<feature type="transmembrane region" description="Helical" evidence="7">
    <location>
        <begin position="99"/>
        <end position="118"/>
    </location>
</feature>
<dbReference type="WBParaSite" id="ACRNAN_scaffold1406.g11700.t2">
    <property type="protein sequence ID" value="ACRNAN_scaffold1406.g11700.t2"/>
    <property type="gene ID" value="ACRNAN_scaffold1406.g11700"/>
</dbReference>
<dbReference type="SUPFAM" id="SSF103473">
    <property type="entry name" value="MFS general substrate transporter"/>
    <property type="match status" value="2"/>
</dbReference>
<keyword evidence="9" id="KW-1185">Reference proteome</keyword>
<evidence type="ECO:0000313" key="9">
    <source>
        <dbReference type="Proteomes" id="UP000887540"/>
    </source>
</evidence>
<accession>A0A914CU58</accession>
<dbReference type="PROSITE" id="PS50850">
    <property type="entry name" value="MFS"/>
    <property type="match status" value="1"/>
</dbReference>
<feature type="transmembrane region" description="Helical" evidence="7">
    <location>
        <begin position="157"/>
        <end position="182"/>
    </location>
</feature>
<evidence type="ECO:0000256" key="6">
    <source>
        <dbReference type="ARBA" id="ARBA00023136"/>
    </source>
</evidence>
<evidence type="ECO:0000259" key="8">
    <source>
        <dbReference type="PROSITE" id="PS50850"/>
    </source>
</evidence>
<dbReference type="Gene3D" id="1.20.1250.20">
    <property type="entry name" value="MFS general substrate transporter like domains"/>
    <property type="match status" value="2"/>
</dbReference>
<name>A0A914CU58_9BILA</name>
<keyword evidence="5 7" id="KW-1133">Transmembrane helix</keyword>
<keyword evidence="4 7" id="KW-0812">Transmembrane</keyword>
<reference evidence="10" key="1">
    <citation type="submission" date="2022-11" db="UniProtKB">
        <authorList>
            <consortium name="WormBaseParasite"/>
        </authorList>
    </citation>
    <scope>IDENTIFICATION</scope>
</reference>
<dbReference type="InterPro" id="IPR005829">
    <property type="entry name" value="Sugar_transporter_CS"/>
</dbReference>
<dbReference type="Proteomes" id="UP000887540">
    <property type="component" value="Unplaced"/>
</dbReference>
<evidence type="ECO:0000256" key="4">
    <source>
        <dbReference type="ARBA" id="ARBA00022692"/>
    </source>
</evidence>
<feature type="transmembrane region" description="Helical" evidence="7">
    <location>
        <begin position="26"/>
        <end position="55"/>
    </location>
</feature>
<dbReference type="PANTHER" id="PTHR48020:SF12">
    <property type="entry name" value="PROTON MYO-INOSITOL COTRANSPORTER"/>
    <property type="match status" value="1"/>
</dbReference>
<dbReference type="AlphaFoldDB" id="A0A914CU58"/>
<dbReference type="GO" id="GO:0005366">
    <property type="term" value="F:myo-inositol:proton symporter activity"/>
    <property type="evidence" value="ECO:0007669"/>
    <property type="project" value="TreeGrafter"/>
</dbReference>
<comment type="similarity">
    <text evidence="2">Belongs to the major facilitator superfamily. Sugar transporter (TC 2.A.1.1) family.</text>
</comment>
<dbReference type="InterPro" id="IPR005828">
    <property type="entry name" value="MFS_sugar_transport-like"/>
</dbReference>
<organism evidence="9 10">
    <name type="scientific">Acrobeloides nanus</name>
    <dbReference type="NCBI Taxonomy" id="290746"/>
    <lineage>
        <taxon>Eukaryota</taxon>
        <taxon>Metazoa</taxon>
        <taxon>Ecdysozoa</taxon>
        <taxon>Nematoda</taxon>
        <taxon>Chromadorea</taxon>
        <taxon>Rhabditida</taxon>
        <taxon>Tylenchina</taxon>
        <taxon>Cephalobomorpha</taxon>
        <taxon>Cephaloboidea</taxon>
        <taxon>Cephalobidae</taxon>
        <taxon>Acrobeloides</taxon>
    </lineage>
</organism>
<dbReference type="InterPro" id="IPR050814">
    <property type="entry name" value="Myo-inositol_Transporter"/>
</dbReference>
<dbReference type="InterPro" id="IPR020846">
    <property type="entry name" value="MFS_dom"/>
</dbReference>
<evidence type="ECO:0000256" key="7">
    <source>
        <dbReference type="SAM" id="Phobius"/>
    </source>
</evidence>
<dbReference type="PROSITE" id="PS00217">
    <property type="entry name" value="SUGAR_TRANSPORT_2"/>
    <property type="match status" value="1"/>
</dbReference>
<keyword evidence="6 7" id="KW-0472">Membrane</keyword>
<dbReference type="PRINTS" id="PR00171">
    <property type="entry name" value="SUGRTRNSPORT"/>
</dbReference>
<comment type="subcellular location">
    <subcellularLocation>
        <location evidence="1">Membrane</location>
        <topology evidence="1">Multi-pass membrane protein</topology>
    </subcellularLocation>
</comment>
<evidence type="ECO:0000256" key="1">
    <source>
        <dbReference type="ARBA" id="ARBA00004141"/>
    </source>
</evidence>
<keyword evidence="3" id="KW-0813">Transport</keyword>
<evidence type="ECO:0000256" key="5">
    <source>
        <dbReference type="ARBA" id="ARBA00022989"/>
    </source>
</evidence>
<dbReference type="GO" id="GO:0016324">
    <property type="term" value="C:apical plasma membrane"/>
    <property type="evidence" value="ECO:0007669"/>
    <property type="project" value="TreeGrafter"/>
</dbReference>
<feature type="transmembrane region" description="Helical" evidence="7">
    <location>
        <begin position="67"/>
        <end position="87"/>
    </location>
</feature>
<evidence type="ECO:0000256" key="3">
    <source>
        <dbReference type="ARBA" id="ARBA00022448"/>
    </source>
</evidence>
<protein>
    <submittedName>
        <fullName evidence="10">Major facilitator superfamily (MFS) profile domain-containing protein</fullName>
    </submittedName>
</protein>
<dbReference type="PANTHER" id="PTHR48020">
    <property type="entry name" value="PROTON MYO-INOSITOL COTRANSPORTER"/>
    <property type="match status" value="1"/>
</dbReference>
<feature type="transmembrane region" description="Helical" evidence="7">
    <location>
        <begin position="124"/>
        <end position="145"/>
    </location>
</feature>
<dbReference type="InterPro" id="IPR003663">
    <property type="entry name" value="Sugar/inositol_transpt"/>
</dbReference>
<proteinExistence type="inferred from homology"/>
<feature type="transmembrane region" description="Helical" evidence="7">
    <location>
        <begin position="214"/>
        <end position="235"/>
    </location>
</feature>
<dbReference type="PROSITE" id="PS00216">
    <property type="entry name" value="SUGAR_TRANSPORT_1"/>
    <property type="match status" value="1"/>
</dbReference>